<keyword evidence="4" id="KW-1185">Reference proteome</keyword>
<dbReference type="RefSeq" id="XP_033676358.1">
    <property type="nucleotide sequence ID" value="XM_033820345.1"/>
</dbReference>
<name>A0A6A6HT42_9PLEO</name>
<gene>
    <name evidence="3" type="ORF">BU26DRAFT_176724</name>
</gene>
<dbReference type="GeneID" id="54573675"/>
<dbReference type="InterPro" id="IPR057684">
    <property type="entry name" value="DUF7924"/>
</dbReference>
<evidence type="ECO:0000313" key="3">
    <source>
        <dbReference type="EMBL" id="KAF2241354.1"/>
    </source>
</evidence>
<accession>A0A6A6HT42</accession>
<dbReference type="PANTHER" id="PTHR42470">
    <property type="entry name" value="VAST DOMAIN-CONTAINING PROTEIN"/>
    <property type="match status" value="1"/>
</dbReference>
<organism evidence="3 4">
    <name type="scientific">Trematosphaeria pertusa</name>
    <dbReference type="NCBI Taxonomy" id="390896"/>
    <lineage>
        <taxon>Eukaryota</taxon>
        <taxon>Fungi</taxon>
        <taxon>Dikarya</taxon>
        <taxon>Ascomycota</taxon>
        <taxon>Pezizomycotina</taxon>
        <taxon>Dothideomycetes</taxon>
        <taxon>Pleosporomycetidae</taxon>
        <taxon>Pleosporales</taxon>
        <taxon>Massarineae</taxon>
        <taxon>Trematosphaeriaceae</taxon>
        <taxon>Trematosphaeria</taxon>
    </lineage>
</organism>
<feature type="compositionally biased region" description="Polar residues" evidence="1">
    <location>
        <begin position="81"/>
        <end position="94"/>
    </location>
</feature>
<feature type="region of interest" description="Disordered" evidence="1">
    <location>
        <begin position="231"/>
        <end position="260"/>
    </location>
</feature>
<dbReference type="Proteomes" id="UP000800094">
    <property type="component" value="Unassembled WGS sequence"/>
</dbReference>
<dbReference type="AlphaFoldDB" id="A0A6A6HT42"/>
<reference evidence="3" key="1">
    <citation type="journal article" date="2020" name="Stud. Mycol.">
        <title>101 Dothideomycetes genomes: a test case for predicting lifestyles and emergence of pathogens.</title>
        <authorList>
            <person name="Haridas S."/>
            <person name="Albert R."/>
            <person name="Binder M."/>
            <person name="Bloem J."/>
            <person name="Labutti K."/>
            <person name="Salamov A."/>
            <person name="Andreopoulos B."/>
            <person name="Baker S."/>
            <person name="Barry K."/>
            <person name="Bills G."/>
            <person name="Bluhm B."/>
            <person name="Cannon C."/>
            <person name="Castanera R."/>
            <person name="Culley D."/>
            <person name="Daum C."/>
            <person name="Ezra D."/>
            <person name="Gonzalez J."/>
            <person name="Henrissat B."/>
            <person name="Kuo A."/>
            <person name="Liang C."/>
            <person name="Lipzen A."/>
            <person name="Lutzoni F."/>
            <person name="Magnuson J."/>
            <person name="Mondo S."/>
            <person name="Nolan M."/>
            <person name="Ohm R."/>
            <person name="Pangilinan J."/>
            <person name="Park H.-J."/>
            <person name="Ramirez L."/>
            <person name="Alfaro M."/>
            <person name="Sun H."/>
            <person name="Tritt A."/>
            <person name="Yoshinaga Y."/>
            <person name="Zwiers L.-H."/>
            <person name="Turgeon B."/>
            <person name="Goodwin S."/>
            <person name="Spatafora J."/>
            <person name="Crous P."/>
            <person name="Grigoriev I."/>
        </authorList>
    </citation>
    <scope>NUCLEOTIDE SEQUENCE</scope>
    <source>
        <strain evidence="3">CBS 122368</strain>
    </source>
</reference>
<dbReference type="PANTHER" id="PTHR42470:SF2">
    <property type="match status" value="1"/>
</dbReference>
<feature type="domain" description="DUF7924" evidence="2">
    <location>
        <begin position="139"/>
        <end position="187"/>
    </location>
</feature>
<feature type="compositionally biased region" description="Polar residues" evidence="1">
    <location>
        <begin position="236"/>
        <end position="252"/>
    </location>
</feature>
<protein>
    <recommendedName>
        <fullName evidence="2">DUF7924 domain-containing protein</fullName>
    </recommendedName>
</protein>
<proteinExistence type="predicted"/>
<dbReference type="EMBL" id="ML987212">
    <property type="protein sequence ID" value="KAF2241354.1"/>
    <property type="molecule type" value="Genomic_DNA"/>
</dbReference>
<evidence type="ECO:0000313" key="4">
    <source>
        <dbReference type="Proteomes" id="UP000800094"/>
    </source>
</evidence>
<dbReference type="OrthoDB" id="5132737at2759"/>
<evidence type="ECO:0000259" key="2">
    <source>
        <dbReference type="Pfam" id="PF25545"/>
    </source>
</evidence>
<sequence length="260" mass="29622">MAGGSPIAAQRIRRMQTQGKNAQAHRDSKATRLRRSPRIASTLRVEKRSGSRAIIKQIQKPAGKENSSQQRRRSLRLRTANPIQTTPASVQQAKTLKRPREEDPSSTLPHFARAVSKASTNISSFIEKSAAFQFLIAMNYMFYRHPITKFDISPTEEGDQRWKAYTFVRNVYDLWLPEHFQRICSVIDKLPAGLNFEFSDQSEPLFLDQERASSHSGLSQRLEDYSLVGERVIPDSQPSVPQITPDTTTRTESSNHKRKK</sequence>
<dbReference type="Pfam" id="PF25545">
    <property type="entry name" value="DUF7924"/>
    <property type="match status" value="1"/>
</dbReference>
<evidence type="ECO:0000256" key="1">
    <source>
        <dbReference type="SAM" id="MobiDB-lite"/>
    </source>
</evidence>
<feature type="region of interest" description="Disordered" evidence="1">
    <location>
        <begin position="1"/>
        <end position="108"/>
    </location>
</feature>